<proteinExistence type="predicted"/>
<keyword evidence="2" id="KW-1185">Reference proteome</keyword>
<evidence type="ECO:0000313" key="1">
    <source>
        <dbReference type="EMBL" id="KAI0056761.1"/>
    </source>
</evidence>
<accession>A0ACB8SLV8</accession>
<dbReference type="Proteomes" id="UP000814140">
    <property type="component" value="Unassembled WGS sequence"/>
</dbReference>
<comment type="caution">
    <text evidence="1">The sequence shown here is derived from an EMBL/GenBank/DDBJ whole genome shotgun (WGS) entry which is preliminary data.</text>
</comment>
<dbReference type="EMBL" id="MU277258">
    <property type="protein sequence ID" value="KAI0056761.1"/>
    <property type="molecule type" value="Genomic_DNA"/>
</dbReference>
<reference evidence="1" key="2">
    <citation type="journal article" date="2022" name="New Phytol.">
        <title>Evolutionary transition to the ectomycorrhizal habit in the genomes of a hyperdiverse lineage of mushroom-forming fungi.</title>
        <authorList>
            <person name="Looney B."/>
            <person name="Miyauchi S."/>
            <person name="Morin E."/>
            <person name="Drula E."/>
            <person name="Courty P.E."/>
            <person name="Kohler A."/>
            <person name="Kuo A."/>
            <person name="LaButti K."/>
            <person name="Pangilinan J."/>
            <person name="Lipzen A."/>
            <person name="Riley R."/>
            <person name="Andreopoulos W."/>
            <person name="He G."/>
            <person name="Johnson J."/>
            <person name="Nolan M."/>
            <person name="Tritt A."/>
            <person name="Barry K.W."/>
            <person name="Grigoriev I.V."/>
            <person name="Nagy L.G."/>
            <person name="Hibbett D."/>
            <person name="Henrissat B."/>
            <person name="Matheny P.B."/>
            <person name="Labbe J."/>
            <person name="Martin F.M."/>
        </authorList>
    </citation>
    <scope>NUCLEOTIDE SEQUENCE</scope>
    <source>
        <strain evidence="1">HHB10654</strain>
    </source>
</reference>
<gene>
    <name evidence="1" type="ORF">BV25DRAFT_1813449</name>
</gene>
<evidence type="ECO:0000313" key="2">
    <source>
        <dbReference type="Proteomes" id="UP000814140"/>
    </source>
</evidence>
<name>A0ACB8SLV8_9AGAM</name>
<sequence length="365" mass="39561">MGNDGGSIPDRRDLVRSKPKAEQADKANQTRARWFFCALSKRPLQEPIVACELGKLYNKEAILEFLLNRLAFGDGEEICGHIRSLRDVKTLTLAPNTAPKAGVSDVNVDRAQYVCPLTFKEMSGGVPFVYLATCGCVFSQAGLKAVASSSSGSPKEEGSKGKEKEGDGVPAKDLEVCPQCAKKFDRTGDVRLLNPPAEEEEQMRSAMERRRAAEALKPKGKKRKAAMSADDGDPPTKKKAAAPAPSMNPNIAAASRAVASSLAMEEAKRKAQMSDAVKSLYSSKDAPKRKETFMTMGTFTRVSTLLYIVSLVAQLSLLAVCLILDGSTGHIFGCCVVLQYIFLCNFRYPVNLENESAILRSDRPG</sequence>
<reference evidence="1" key="1">
    <citation type="submission" date="2021-03" db="EMBL/GenBank/DDBJ databases">
        <authorList>
            <consortium name="DOE Joint Genome Institute"/>
            <person name="Ahrendt S."/>
            <person name="Looney B.P."/>
            <person name="Miyauchi S."/>
            <person name="Morin E."/>
            <person name="Drula E."/>
            <person name="Courty P.E."/>
            <person name="Chicoki N."/>
            <person name="Fauchery L."/>
            <person name="Kohler A."/>
            <person name="Kuo A."/>
            <person name="Labutti K."/>
            <person name="Pangilinan J."/>
            <person name="Lipzen A."/>
            <person name="Riley R."/>
            <person name="Andreopoulos W."/>
            <person name="He G."/>
            <person name="Johnson J."/>
            <person name="Barry K.W."/>
            <person name="Grigoriev I.V."/>
            <person name="Nagy L."/>
            <person name="Hibbett D."/>
            <person name="Henrissat B."/>
            <person name="Matheny P.B."/>
            <person name="Labbe J."/>
            <person name="Martin F."/>
        </authorList>
    </citation>
    <scope>NUCLEOTIDE SEQUENCE</scope>
    <source>
        <strain evidence="1">HHB10654</strain>
    </source>
</reference>
<organism evidence="1 2">
    <name type="scientific">Artomyces pyxidatus</name>
    <dbReference type="NCBI Taxonomy" id="48021"/>
    <lineage>
        <taxon>Eukaryota</taxon>
        <taxon>Fungi</taxon>
        <taxon>Dikarya</taxon>
        <taxon>Basidiomycota</taxon>
        <taxon>Agaricomycotina</taxon>
        <taxon>Agaricomycetes</taxon>
        <taxon>Russulales</taxon>
        <taxon>Auriscalpiaceae</taxon>
        <taxon>Artomyces</taxon>
    </lineage>
</organism>
<protein>
    <submittedName>
        <fullName evidence="1">DUF602-domain-containing protein</fullName>
    </submittedName>
</protein>